<organism evidence="2 3">
    <name type="scientific">Lelliottia amnigena</name>
    <name type="common">Enterobacter amnigenus</name>
    <dbReference type="NCBI Taxonomy" id="61646"/>
    <lineage>
        <taxon>Bacteria</taxon>
        <taxon>Pseudomonadati</taxon>
        <taxon>Pseudomonadota</taxon>
        <taxon>Gammaproteobacteria</taxon>
        <taxon>Enterobacterales</taxon>
        <taxon>Enterobacteriaceae</taxon>
        <taxon>Lelliottia</taxon>
    </lineage>
</organism>
<name>A0ABU7U8P8_LELAM</name>
<sequence>MSRALVIILLMLLAALGWQSWRLNNASHIIETQDGALKSKTQELTKKNSQLIGLSILTETNSREQTRLYAAAEDTRALLHQRQSRIEELKRENEDLRRWADTLLPPDVVRLRERPVITGGAAYREWLSKGDAVPPGKVSTAQ</sequence>
<dbReference type="RefSeq" id="WP_331389199.1">
    <property type="nucleotide sequence ID" value="NZ_JAZKLB010000001.1"/>
</dbReference>
<gene>
    <name evidence="2" type="primary">lysB</name>
    <name evidence="2" type="ORF">V4839_07580</name>
</gene>
<protein>
    <submittedName>
        <fullName evidence="2">Rz-like lysis system protein LysB</fullName>
    </submittedName>
</protein>
<dbReference type="EMBL" id="JAZKLI010000001">
    <property type="protein sequence ID" value="MEE9683347.1"/>
    <property type="molecule type" value="Genomic_DNA"/>
</dbReference>
<keyword evidence="1" id="KW-0175">Coiled coil</keyword>
<keyword evidence="3" id="KW-1185">Reference proteome</keyword>
<dbReference type="NCBIfam" id="TIGR03495">
    <property type="entry name" value="phage_LysB"/>
    <property type="match status" value="1"/>
</dbReference>
<dbReference type="Proteomes" id="UP001335910">
    <property type="component" value="Unassembled WGS sequence"/>
</dbReference>
<evidence type="ECO:0000313" key="3">
    <source>
        <dbReference type="Proteomes" id="UP001335910"/>
    </source>
</evidence>
<comment type="caution">
    <text evidence="2">The sequence shown here is derived from an EMBL/GenBank/DDBJ whole genome shotgun (WGS) entry which is preliminary data.</text>
</comment>
<reference evidence="2 3" key="1">
    <citation type="submission" date="2023-10" db="EMBL/GenBank/DDBJ databases">
        <title>Wastewater isolates of ESBL- and carbapenemase-producing Gram-negative bacteria from New Zealand.</title>
        <authorList>
            <person name="Straub C."/>
            <person name="Weaver L."/>
            <person name="Cornelius A."/>
            <person name="Mcgill E."/>
            <person name="Dyet K."/>
            <person name="White L."/>
            <person name="Pattis I."/>
        </authorList>
    </citation>
    <scope>NUCLEOTIDE SEQUENCE [LARGE SCALE GENOMIC DNA]</scope>
    <source>
        <strain evidence="2 3">ESBL35</strain>
    </source>
</reference>
<evidence type="ECO:0000313" key="2">
    <source>
        <dbReference type="EMBL" id="MEE9683347.1"/>
    </source>
</evidence>
<proteinExistence type="predicted"/>
<feature type="coiled-coil region" evidence="1">
    <location>
        <begin position="72"/>
        <end position="99"/>
    </location>
</feature>
<dbReference type="InterPro" id="IPR020000">
    <property type="entry name" value="Phage_P2_LysB"/>
</dbReference>
<accession>A0ABU7U8P8</accession>
<evidence type="ECO:0000256" key="1">
    <source>
        <dbReference type="SAM" id="Coils"/>
    </source>
</evidence>